<proteinExistence type="predicted"/>
<evidence type="ECO:0000313" key="3">
    <source>
        <dbReference type="Proteomes" id="UP001190700"/>
    </source>
</evidence>
<dbReference type="EMBL" id="LGRX02022861">
    <property type="protein sequence ID" value="KAK3255091.1"/>
    <property type="molecule type" value="Genomic_DNA"/>
</dbReference>
<dbReference type="AlphaFoldDB" id="A0AAE0KNF7"/>
<dbReference type="SUPFAM" id="SSF140860">
    <property type="entry name" value="Pseudo ankyrin repeat-like"/>
    <property type="match status" value="1"/>
</dbReference>
<dbReference type="Proteomes" id="UP001190700">
    <property type="component" value="Unassembled WGS sequence"/>
</dbReference>
<keyword evidence="3" id="KW-1185">Reference proteome</keyword>
<evidence type="ECO:0000256" key="1">
    <source>
        <dbReference type="SAM" id="MobiDB-lite"/>
    </source>
</evidence>
<name>A0AAE0KNF7_9CHLO</name>
<protein>
    <submittedName>
        <fullName evidence="2">Uncharacterized protein</fullName>
    </submittedName>
</protein>
<reference evidence="2 3" key="1">
    <citation type="journal article" date="2015" name="Genome Biol. Evol.">
        <title>Comparative Genomics of a Bacterivorous Green Alga Reveals Evolutionary Causalities and Consequences of Phago-Mixotrophic Mode of Nutrition.</title>
        <authorList>
            <person name="Burns J.A."/>
            <person name="Paasch A."/>
            <person name="Narechania A."/>
            <person name="Kim E."/>
        </authorList>
    </citation>
    <scope>NUCLEOTIDE SEQUENCE [LARGE SCALE GENOMIC DNA]</scope>
    <source>
        <strain evidence="2 3">PLY_AMNH</strain>
    </source>
</reference>
<accession>A0AAE0KNF7</accession>
<comment type="caution">
    <text evidence="2">The sequence shown here is derived from an EMBL/GenBank/DDBJ whole genome shotgun (WGS) entry which is preliminary data.</text>
</comment>
<organism evidence="2 3">
    <name type="scientific">Cymbomonas tetramitiformis</name>
    <dbReference type="NCBI Taxonomy" id="36881"/>
    <lineage>
        <taxon>Eukaryota</taxon>
        <taxon>Viridiplantae</taxon>
        <taxon>Chlorophyta</taxon>
        <taxon>Pyramimonadophyceae</taxon>
        <taxon>Pyramimonadales</taxon>
        <taxon>Pyramimonadaceae</taxon>
        <taxon>Cymbomonas</taxon>
    </lineage>
</organism>
<evidence type="ECO:0000313" key="2">
    <source>
        <dbReference type="EMBL" id="KAK3255091.1"/>
    </source>
</evidence>
<gene>
    <name evidence="2" type="ORF">CYMTET_35718</name>
</gene>
<sequence>MTKPTQKPVFGNKRRGSTRGCGTSNLRNIGKSITSNLYKEGVLSSPVSERDLMRAVINDDVRFLIFVTKYHFDFDFDSYYMLEAVRNGSLDVLRWGAGRKLRQHQAIGWEGEEEWLEAAYHMPLFATRAGHIKVLKWLLSPERSHIFDQAYPEYCLCTEAAQHSQWEILRFLVNIGAPGVGCPESRSYVSHALTVATENTHHKNAVYLNSLREEIDNALQACKEV</sequence>
<feature type="region of interest" description="Disordered" evidence="1">
    <location>
        <begin position="1"/>
        <end position="21"/>
    </location>
</feature>